<organism evidence="2 3">
    <name type="scientific">Siccirubricoccus soli</name>
    <dbReference type="NCBI Taxonomy" id="2899147"/>
    <lineage>
        <taxon>Bacteria</taxon>
        <taxon>Pseudomonadati</taxon>
        <taxon>Pseudomonadota</taxon>
        <taxon>Alphaproteobacteria</taxon>
        <taxon>Acetobacterales</taxon>
        <taxon>Roseomonadaceae</taxon>
        <taxon>Siccirubricoccus</taxon>
    </lineage>
</organism>
<reference evidence="2 3" key="1">
    <citation type="submission" date="2021-12" db="EMBL/GenBank/DDBJ databases">
        <title>Siccirubricoccus leaddurans sp. nov., a high concentration Zn2+ tolerance bacterium.</title>
        <authorList>
            <person name="Cao Y."/>
        </authorList>
    </citation>
    <scope>NUCLEOTIDE SEQUENCE [LARGE SCALE GENOMIC DNA]</scope>
    <source>
        <strain evidence="2 3">KC 17139</strain>
    </source>
</reference>
<proteinExistence type="predicted"/>
<evidence type="ECO:0000313" key="3">
    <source>
        <dbReference type="Proteomes" id="UP001523392"/>
    </source>
</evidence>
<sequence length="229" mass="23480">MRAVNPAVAALCISLMSGTAWAATISYTGSLPQSETDLAESLAFTRFNPTLGTLTAVSFTLAGEAHGDYGVENRNRNARDITVTLSVTLSLMRPDATPLVISIPQTVSLLGLAAYDQATDFAGGSGASGVLQASRSESATTSAASDLALFTGLGTIFLPIAAEGNSRVEAGGNVSSYIDTSAAAQVTVTYTYTAPRPIVTRPTPVSEPAGLALLGAGLLGLRLARRRRG</sequence>
<keyword evidence="1" id="KW-0732">Signal</keyword>
<name>A0ABT1DAC5_9PROT</name>
<accession>A0ABT1DAC5</accession>
<protein>
    <submittedName>
        <fullName evidence="2">Choice-of-anchor E domain-containing protein</fullName>
    </submittedName>
</protein>
<feature type="signal peptide" evidence="1">
    <location>
        <begin position="1"/>
        <end position="22"/>
    </location>
</feature>
<gene>
    <name evidence="2" type="ORF">JYK14_18505</name>
</gene>
<evidence type="ECO:0000313" key="2">
    <source>
        <dbReference type="EMBL" id="MCO6418139.1"/>
    </source>
</evidence>
<feature type="chain" id="PRO_5047450503" evidence="1">
    <location>
        <begin position="23"/>
        <end position="229"/>
    </location>
</feature>
<dbReference type="RefSeq" id="WP_252954769.1">
    <property type="nucleotide sequence ID" value="NZ_JAFIRR010000119.1"/>
</dbReference>
<dbReference type="Proteomes" id="UP001523392">
    <property type="component" value="Unassembled WGS sequence"/>
</dbReference>
<evidence type="ECO:0000256" key="1">
    <source>
        <dbReference type="SAM" id="SignalP"/>
    </source>
</evidence>
<comment type="caution">
    <text evidence="2">The sequence shown here is derived from an EMBL/GenBank/DDBJ whole genome shotgun (WGS) entry which is preliminary data.</text>
</comment>
<dbReference type="EMBL" id="JAFIRR010000119">
    <property type="protein sequence ID" value="MCO6418139.1"/>
    <property type="molecule type" value="Genomic_DNA"/>
</dbReference>
<dbReference type="NCBIfam" id="NF033208">
    <property type="entry name" value="choice_anch_E"/>
    <property type="match status" value="1"/>
</dbReference>
<keyword evidence="3" id="KW-1185">Reference proteome</keyword>